<gene>
    <name evidence="2" type="ORF">KTO63_11600</name>
</gene>
<keyword evidence="1" id="KW-1133">Transmembrane helix</keyword>
<dbReference type="PANTHER" id="PTHR37692">
    <property type="entry name" value="HYPOTHETICAL MEMBRANE SPANNING PROTEIN"/>
    <property type="match status" value="1"/>
</dbReference>
<evidence type="ECO:0000256" key="1">
    <source>
        <dbReference type="SAM" id="Phobius"/>
    </source>
</evidence>
<protein>
    <submittedName>
        <fullName evidence="2">DUF420 domain-containing protein</fullName>
    </submittedName>
</protein>
<feature type="transmembrane region" description="Helical" evidence="1">
    <location>
        <begin position="44"/>
        <end position="67"/>
    </location>
</feature>
<dbReference type="InterPro" id="IPR007352">
    <property type="entry name" value="DUF420"/>
</dbReference>
<accession>A0A9E2W828</accession>
<feature type="transmembrane region" description="Helical" evidence="1">
    <location>
        <begin position="79"/>
        <end position="97"/>
    </location>
</feature>
<dbReference type="RefSeq" id="WP_217791450.1">
    <property type="nucleotide sequence ID" value="NZ_JAHSPG010000008.1"/>
</dbReference>
<evidence type="ECO:0000313" key="2">
    <source>
        <dbReference type="EMBL" id="MBV4357796.1"/>
    </source>
</evidence>
<dbReference type="PANTHER" id="PTHR37692:SF1">
    <property type="entry name" value="DUF420 DOMAIN-CONTAINING PROTEIN"/>
    <property type="match status" value="1"/>
</dbReference>
<organism evidence="2 3">
    <name type="scientific">Pinibacter aurantiacus</name>
    <dbReference type="NCBI Taxonomy" id="2851599"/>
    <lineage>
        <taxon>Bacteria</taxon>
        <taxon>Pseudomonadati</taxon>
        <taxon>Bacteroidota</taxon>
        <taxon>Chitinophagia</taxon>
        <taxon>Chitinophagales</taxon>
        <taxon>Chitinophagaceae</taxon>
        <taxon>Pinibacter</taxon>
    </lineage>
</organism>
<evidence type="ECO:0000313" key="3">
    <source>
        <dbReference type="Proteomes" id="UP000812270"/>
    </source>
</evidence>
<keyword evidence="3" id="KW-1185">Reference proteome</keyword>
<feature type="transmembrane region" description="Helical" evidence="1">
    <location>
        <begin position="117"/>
        <end position="140"/>
    </location>
</feature>
<dbReference type="Proteomes" id="UP000812270">
    <property type="component" value="Unassembled WGS sequence"/>
</dbReference>
<dbReference type="EMBL" id="JAHSPG010000008">
    <property type="protein sequence ID" value="MBV4357796.1"/>
    <property type="molecule type" value="Genomic_DNA"/>
</dbReference>
<reference evidence="2" key="1">
    <citation type="submission" date="2021-06" db="EMBL/GenBank/DDBJ databases">
        <authorList>
            <person name="Huq M.A."/>
        </authorList>
    </citation>
    <scope>NUCLEOTIDE SEQUENCE</scope>
    <source>
        <strain evidence="2">MAH-26</strain>
    </source>
</reference>
<dbReference type="Pfam" id="PF04238">
    <property type="entry name" value="DUF420"/>
    <property type="match status" value="1"/>
</dbReference>
<dbReference type="AlphaFoldDB" id="A0A9E2W828"/>
<comment type="caution">
    <text evidence="2">The sequence shown here is derived from an EMBL/GenBank/DDBJ whole genome shotgun (WGS) entry which is preliminary data.</text>
</comment>
<keyword evidence="1" id="KW-0472">Membrane</keyword>
<name>A0A9E2W828_9BACT</name>
<feature type="transmembrane region" description="Helical" evidence="1">
    <location>
        <begin position="160"/>
        <end position="179"/>
    </location>
</feature>
<keyword evidence="1" id="KW-0812">Transmembrane</keyword>
<sequence length="180" mass="20080">MLQPLIKKNDGTAKWLIGILSFVVFAAVVILSRVKLEVNLGFNVHIFAAINAVINSIVSVLLILGLVAAKSGRYERHKGIMFAAIVLSTLFLVSYIAHHLLSGDTKFGGVGGIRYFYFIILITHIFLAAVILPFILYTAYRALVAEWPAHRKIAKITWPIWLYVSVTGVIVYLMISPYYN</sequence>
<feature type="transmembrane region" description="Helical" evidence="1">
    <location>
        <begin position="12"/>
        <end position="32"/>
    </location>
</feature>
<proteinExistence type="predicted"/>